<evidence type="ECO:0000259" key="2">
    <source>
        <dbReference type="Pfam" id="PF00534"/>
    </source>
</evidence>
<organism evidence="4 5">
    <name type="scientific">Vagococcus allomyrinae</name>
    <dbReference type="NCBI Taxonomy" id="2794353"/>
    <lineage>
        <taxon>Bacteria</taxon>
        <taxon>Bacillati</taxon>
        <taxon>Bacillota</taxon>
        <taxon>Bacilli</taxon>
        <taxon>Lactobacillales</taxon>
        <taxon>Enterococcaceae</taxon>
        <taxon>Vagococcus</taxon>
    </lineage>
</organism>
<evidence type="ECO:0000313" key="4">
    <source>
        <dbReference type="EMBL" id="MBP1042000.1"/>
    </source>
</evidence>
<accession>A0A940SV60</accession>
<dbReference type="CDD" id="cd03801">
    <property type="entry name" value="GT4_PimA-like"/>
    <property type="match status" value="1"/>
</dbReference>
<reference evidence="4" key="1">
    <citation type="submission" date="2020-12" db="EMBL/GenBank/DDBJ databases">
        <title>Vagococcus allomyrinae sp. nov. and Enterococcus lavae sp. nov., isolated from the larvae of Allomyrina dichotoma.</title>
        <authorList>
            <person name="Lee S.D."/>
        </authorList>
    </citation>
    <scope>NUCLEOTIDE SEQUENCE</scope>
    <source>
        <strain evidence="4">BWB3-3</strain>
    </source>
</reference>
<evidence type="ECO:0000313" key="5">
    <source>
        <dbReference type="Proteomes" id="UP000674938"/>
    </source>
</evidence>
<gene>
    <name evidence="4" type="ORF">I6N95_13345</name>
</gene>
<dbReference type="Proteomes" id="UP000674938">
    <property type="component" value="Unassembled WGS sequence"/>
</dbReference>
<dbReference type="InterPro" id="IPR001296">
    <property type="entry name" value="Glyco_trans_1"/>
</dbReference>
<dbReference type="Pfam" id="PF00534">
    <property type="entry name" value="Glycos_transf_1"/>
    <property type="match status" value="1"/>
</dbReference>
<comment type="caution">
    <text evidence="4">The sequence shown here is derived from an EMBL/GenBank/DDBJ whole genome shotgun (WGS) entry which is preliminary data.</text>
</comment>
<dbReference type="RefSeq" id="WP_209528758.1">
    <property type="nucleotide sequence ID" value="NZ_JAEEGA010000008.1"/>
</dbReference>
<feature type="domain" description="Glycosyltransferase subfamily 4-like N-terminal" evidence="3">
    <location>
        <begin position="47"/>
        <end position="141"/>
    </location>
</feature>
<sequence>MLRITMFSTADKIKGQGVGSAYGELLSLLDNYFPNEFSIKTNDYSPSDISHYHTINLLFFFSTFFKKSRGVKVGYVHFLPETLKGSIRLFSPFQKIFNRYVVQFYRRMDQLIVVNPSFIEKLTDLGCDKDRITYIPNVVSEDLFFEKKDISKAELKQQLGFEKSSFTVLGVGQVQERKGIDDFVRLAEKNPTIQFVWVGGFSFGKLTDGYEKYKNLMTNGPKNLTFTDIIPRSQLVNYYNMADLFLLPSYSELFPMSILEAFNCATPVLLRDLDLYEAVIDGYFLKGKDLEDMDAVIKTASQTPALLQDYKEKSRQAASVYSEDAVSKLWYRYYSNLVTIEKRQTQV</sequence>
<dbReference type="GO" id="GO:0009103">
    <property type="term" value="P:lipopolysaccharide biosynthetic process"/>
    <property type="evidence" value="ECO:0007669"/>
    <property type="project" value="TreeGrafter"/>
</dbReference>
<dbReference type="Gene3D" id="3.40.50.2000">
    <property type="entry name" value="Glycogen Phosphorylase B"/>
    <property type="match status" value="2"/>
</dbReference>
<dbReference type="Pfam" id="PF13439">
    <property type="entry name" value="Glyco_transf_4"/>
    <property type="match status" value="1"/>
</dbReference>
<dbReference type="EMBL" id="JAEEGA010000008">
    <property type="protein sequence ID" value="MBP1042000.1"/>
    <property type="molecule type" value="Genomic_DNA"/>
</dbReference>
<evidence type="ECO:0000256" key="1">
    <source>
        <dbReference type="ARBA" id="ARBA00022679"/>
    </source>
</evidence>
<proteinExistence type="predicted"/>
<keyword evidence="5" id="KW-1185">Reference proteome</keyword>
<dbReference type="PANTHER" id="PTHR46401:SF2">
    <property type="entry name" value="GLYCOSYLTRANSFERASE WBBK-RELATED"/>
    <property type="match status" value="1"/>
</dbReference>
<dbReference type="SUPFAM" id="SSF53756">
    <property type="entry name" value="UDP-Glycosyltransferase/glycogen phosphorylase"/>
    <property type="match status" value="1"/>
</dbReference>
<dbReference type="InterPro" id="IPR028098">
    <property type="entry name" value="Glyco_trans_4-like_N"/>
</dbReference>
<keyword evidence="1" id="KW-0808">Transferase</keyword>
<dbReference type="GO" id="GO:0016757">
    <property type="term" value="F:glycosyltransferase activity"/>
    <property type="evidence" value="ECO:0007669"/>
    <property type="project" value="InterPro"/>
</dbReference>
<dbReference type="AlphaFoldDB" id="A0A940SV60"/>
<feature type="domain" description="Glycosyl transferase family 1" evidence="2">
    <location>
        <begin position="152"/>
        <end position="316"/>
    </location>
</feature>
<dbReference type="PANTHER" id="PTHR46401">
    <property type="entry name" value="GLYCOSYLTRANSFERASE WBBK-RELATED"/>
    <property type="match status" value="1"/>
</dbReference>
<name>A0A940SV60_9ENTE</name>
<protein>
    <submittedName>
        <fullName evidence="4">Glycosyltransferase family 4 protein</fullName>
    </submittedName>
</protein>
<evidence type="ECO:0000259" key="3">
    <source>
        <dbReference type="Pfam" id="PF13439"/>
    </source>
</evidence>